<dbReference type="HOGENOM" id="CLU_955860_0_0_11"/>
<dbReference type="Pfam" id="PF02481">
    <property type="entry name" value="DNA_processg_A"/>
    <property type="match status" value="1"/>
</dbReference>
<name>G8RLM1_MYCRN</name>
<evidence type="ECO:0000313" key="4">
    <source>
        <dbReference type="Proteomes" id="UP000005442"/>
    </source>
</evidence>
<dbReference type="PANTHER" id="PTHR43022:SF1">
    <property type="entry name" value="PROTEIN SMF"/>
    <property type="match status" value="1"/>
</dbReference>
<dbReference type="InterPro" id="IPR003488">
    <property type="entry name" value="DprA"/>
</dbReference>
<dbReference type="STRING" id="710685.MycrhN_3118"/>
<dbReference type="SUPFAM" id="SSF102405">
    <property type="entry name" value="MCP/YpsA-like"/>
    <property type="match status" value="1"/>
</dbReference>
<dbReference type="Gene3D" id="3.40.50.450">
    <property type="match status" value="1"/>
</dbReference>
<gene>
    <name evidence="3" type="ordered locus">MycrhN_3118</name>
</gene>
<evidence type="ECO:0000259" key="2">
    <source>
        <dbReference type="Pfam" id="PF02481"/>
    </source>
</evidence>
<sequence length="343" mass="37403">MIQMSQPPRKIARMEQAYVRQVAIVMAALELLPAQPSDLTGILRDPDQFDALIDPDAQSYESELVGYLRTNLDQARIEQWHKQIDHLIISEVAFPILAANLPGAPTYPTRLAECWDAPPLLFSTAPLDASGERASIAIIGSRAADNEILTQTRRLAADLAASATIVSGLALGVDAAAHEGALDVDGRTLAVMGTGITRVYPEQNIDLARRIRETGAVVSQFAPFAPRTRTSFLRRNAVIAGLSDISIIMTGEYRSGSRNEIRHAMDYGRKVLMWAPGLEHQHWARKLADSGEAAFIADADNVRLAIKEIDLAPIGQAVVGSPLWPRLSPNTMCAARCVMPRLR</sequence>
<dbReference type="InterPro" id="IPR057666">
    <property type="entry name" value="DrpA_SLOG"/>
</dbReference>
<proteinExistence type="inferred from homology"/>
<accession>G8RLM1</accession>
<dbReference type="GO" id="GO:0009294">
    <property type="term" value="P:DNA-mediated transformation"/>
    <property type="evidence" value="ECO:0007669"/>
    <property type="project" value="InterPro"/>
</dbReference>
<dbReference type="PANTHER" id="PTHR43022">
    <property type="entry name" value="PROTEIN SMF"/>
    <property type="match status" value="1"/>
</dbReference>
<dbReference type="EMBL" id="CP003169">
    <property type="protein sequence ID" value="AEV73653.1"/>
    <property type="molecule type" value="Genomic_DNA"/>
</dbReference>
<dbReference type="KEGG" id="mrh:MycrhN_3118"/>
<organism evidence="3 4">
    <name type="scientific">Mycolicibacterium rhodesiae (strain NBB3)</name>
    <name type="common">Mycobacterium rhodesiae</name>
    <dbReference type="NCBI Taxonomy" id="710685"/>
    <lineage>
        <taxon>Bacteria</taxon>
        <taxon>Bacillati</taxon>
        <taxon>Actinomycetota</taxon>
        <taxon>Actinomycetes</taxon>
        <taxon>Mycobacteriales</taxon>
        <taxon>Mycobacteriaceae</taxon>
        <taxon>Mycolicibacterium</taxon>
    </lineage>
</organism>
<protein>
    <submittedName>
        <fullName evidence="3">Putative Rossmann fold nucleotide-binding protein involved in DNA uptake</fullName>
    </submittedName>
</protein>
<dbReference type="eggNOG" id="COG0758">
    <property type="taxonomic scope" value="Bacteria"/>
</dbReference>
<keyword evidence="4" id="KW-1185">Reference proteome</keyword>
<evidence type="ECO:0000256" key="1">
    <source>
        <dbReference type="ARBA" id="ARBA00006525"/>
    </source>
</evidence>
<dbReference type="PATRIC" id="fig|710685.3.peg.3122"/>
<evidence type="ECO:0000313" key="3">
    <source>
        <dbReference type="EMBL" id="AEV73653.1"/>
    </source>
</evidence>
<dbReference type="Proteomes" id="UP000005442">
    <property type="component" value="Chromosome"/>
</dbReference>
<reference evidence="3 4" key="1">
    <citation type="submission" date="2011-12" db="EMBL/GenBank/DDBJ databases">
        <title>Complete sequence of Mycobacterium rhodesiae NBB3.</title>
        <authorList>
            <consortium name="US DOE Joint Genome Institute"/>
            <person name="Lucas S."/>
            <person name="Han J."/>
            <person name="Lapidus A."/>
            <person name="Cheng J.-F."/>
            <person name="Goodwin L."/>
            <person name="Pitluck S."/>
            <person name="Peters L."/>
            <person name="Mikhailova N."/>
            <person name="Gu W."/>
            <person name="Detter J.C."/>
            <person name="Han C."/>
            <person name="Tapia R."/>
            <person name="Land M."/>
            <person name="Hauser L."/>
            <person name="Kyrpides N."/>
            <person name="Ivanova N."/>
            <person name="Pagani I."/>
            <person name="Mattes T."/>
            <person name="Holmes A."/>
            <person name="Rutledge P."/>
            <person name="Paulsen I."/>
            <person name="Coleman N."/>
            <person name="Woyke T."/>
        </authorList>
    </citation>
    <scope>NUCLEOTIDE SEQUENCE [LARGE SCALE GENOMIC DNA]</scope>
    <source>
        <strain evidence="3 4">NBB3</strain>
    </source>
</reference>
<comment type="similarity">
    <text evidence="1">Belongs to the DprA/Smf family.</text>
</comment>
<feature type="domain" description="Smf/DprA SLOG" evidence="2">
    <location>
        <begin position="103"/>
        <end position="302"/>
    </location>
</feature>
<dbReference type="AlphaFoldDB" id="G8RLM1"/>